<evidence type="ECO:0000313" key="3">
    <source>
        <dbReference type="Proteomes" id="UP001556220"/>
    </source>
</evidence>
<gene>
    <name evidence="2" type="ORF">ABQJ54_11630</name>
</gene>
<reference evidence="2 3" key="1">
    <citation type="submission" date="2024-06" db="EMBL/GenBank/DDBJ databases">
        <authorList>
            <person name="Woo H."/>
        </authorList>
    </citation>
    <scope>NUCLEOTIDE SEQUENCE [LARGE SCALE GENOMIC DNA]</scope>
    <source>
        <strain evidence="2 3">Si-c</strain>
    </source>
</reference>
<evidence type="ECO:0000313" key="2">
    <source>
        <dbReference type="EMBL" id="MEW9572401.1"/>
    </source>
</evidence>
<protein>
    <recommendedName>
        <fullName evidence="4">4-vinyl reductase 4VR domain-containing protein</fullName>
    </recommendedName>
</protein>
<dbReference type="EMBL" id="JBFOHK010000003">
    <property type="protein sequence ID" value="MEW9572401.1"/>
    <property type="molecule type" value="Genomic_DNA"/>
</dbReference>
<evidence type="ECO:0008006" key="4">
    <source>
        <dbReference type="Google" id="ProtNLM"/>
    </source>
</evidence>
<feature type="region of interest" description="Disordered" evidence="1">
    <location>
        <begin position="139"/>
        <end position="178"/>
    </location>
</feature>
<sequence length="336" mass="34924">MGAQSDAPASHTGGLMVELEIQALALQREGLLIEVGRLAGSCGFTLVRQRLVQDPHGILLTMVVRGSWFRKRALRTALEGCERLTSFELGSFVEGESRPHFAATRKVASGYVPPPAPSPAPVAASTEEAVDECVAEAGADTAAPPAETVAEASSPESFEDFAPIQPRTPPPAPKPAEPVSAPFVEVAALEADVAAVEQALAALEHDYPRIVPRLLALACTVAAGARESTLQLAGQRVGAWLFAREYALDTGLDLDAALAAIGVPALHAFAEVDLQGRQLHIRHSPLCTEDGRSGCGFFSGMLEGLLGPAIAPGGLSTFPVCCSSCGADECVLAVSE</sequence>
<accession>A0ABV3QEZ2</accession>
<dbReference type="Proteomes" id="UP001556220">
    <property type="component" value="Unassembled WGS sequence"/>
</dbReference>
<dbReference type="RefSeq" id="WP_367854474.1">
    <property type="nucleotide sequence ID" value="NZ_JBFOHK010000003.1"/>
</dbReference>
<name>A0ABV3QEZ2_9GAMM</name>
<feature type="compositionally biased region" description="Pro residues" evidence="1">
    <location>
        <begin position="166"/>
        <end position="176"/>
    </location>
</feature>
<proteinExistence type="predicted"/>
<feature type="compositionally biased region" description="Low complexity" evidence="1">
    <location>
        <begin position="139"/>
        <end position="156"/>
    </location>
</feature>
<keyword evidence="3" id="KW-1185">Reference proteome</keyword>
<organism evidence="2 3">
    <name type="scientific">Rhodanobacter lycopersici</name>
    <dbReference type="NCBI Taxonomy" id="3162487"/>
    <lineage>
        <taxon>Bacteria</taxon>
        <taxon>Pseudomonadati</taxon>
        <taxon>Pseudomonadota</taxon>
        <taxon>Gammaproteobacteria</taxon>
        <taxon>Lysobacterales</taxon>
        <taxon>Rhodanobacteraceae</taxon>
        <taxon>Rhodanobacter</taxon>
    </lineage>
</organism>
<evidence type="ECO:0000256" key="1">
    <source>
        <dbReference type="SAM" id="MobiDB-lite"/>
    </source>
</evidence>
<comment type="caution">
    <text evidence="2">The sequence shown here is derived from an EMBL/GenBank/DDBJ whole genome shotgun (WGS) entry which is preliminary data.</text>
</comment>